<dbReference type="PROSITE" id="PS00463">
    <property type="entry name" value="ZN2_CY6_FUNGAL_1"/>
    <property type="match status" value="1"/>
</dbReference>
<dbReference type="CDD" id="cd00067">
    <property type="entry name" value="GAL4"/>
    <property type="match status" value="1"/>
</dbReference>
<dbReference type="RefSeq" id="XP_018061128.1">
    <property type="nucleotide sequence ID" value="XM_018219036.1"/>
</dbReference>
<dbReference type="EMBL" id="KQ947443">
    <property type="protein sequence ID" value="KUJ06773.1"/>
    <property type="molecule type" value="Genomic_DNA"/>
</dbReference>
<accession>A0A132B3E2</accession>
<dbReference type="InterPro" id="IPR052360">
    <property type="entry name" value="Transcr_Regulatory_Proteins"/>
</dbReference>
<dbReference type="GeneID" id="28828762"/>
<dbReference type="Proteomes" id="UP000070700">
    <property type="component" value="Unassembled WGS sequence"/>
</dbReference>
<keyword evidence="5" id="KW-0804">Transcription</keyword>
<keyword evidence="4" id="KW-0238">DNA-binding</keyword>
<evidence type="ECO:0000256" key="5">
    <source>
        <dbReference type="ARBA" id="ARBA00023163"/>
    </source>
</evidence>
<evidence type="ECO:0000259" key="7">
    <source>
        <dbReference type="PROSITE" id="PS50048"/>
    </source>
</evidence>
<reference evidence="8 9" key="1">
    <citation type="submission" date="2015-10" db="EMBL/GenBank/DDBJ databases">
        <title>Full genome of DAOMC 229536 Phialocephala scopiformis, a fungal endophyte of spruce producing the potent anti-insectan compound rugulosin.</title>
        <authorList>
            <consortium name="DOE Joint Genome Institute"/>
            <person name="Walker A.K."/>
            <person name="Frasz S.L."/>
            <person name="Seifert K.A."/>
            <person name="Miller J.D."/>
            <person name="Mondo S.J."/>
            <person name="Labutti K."/>
            <person name="Lipzen A."/>
            <person name="Dockter R."/>
            <person name="Kennedy M."/>
            <person name="Grigoriev I.V."/>
            <person name="Spatafora J.W."/>
        </authorList>
    </citation>
    <scope>NUCLEOTIDE SEQUENCE [LARGE SCALE GENOMIC DNA]</scope>
    <source>
        <strain evidence="8 9">CBS 120377</strain>
    </source>
</reference>
<dbReference type="Pfam" id="PF00172">
    <property type="entry name" value="Zn_clus"/>
    <property type="match status" value="1"/>
</dbReference>
<keyword evidence="3" id="KW-0805">Transcription regulation</keyword>
<keyword evidence="1" id="KW-0479">Metal-binding</keyword>
<dbReference type="InterPro" id="IPR021858">
    <property type="entry name" value="Fun_TF"/>
</dbReference>
<dbReference type="KEGG" id="psco:LY89DRAFT_726192"/>
<dbReference type="SMART" id="SM00066">
    <property type="entry name" value="GAL4"/>
    <property type="match status" value="1"/>
</dbReference>
<dbReference type="PANTHER" id="PTHR36206">
    <property type="entry name" value="ASPERCRYPTIN BIOSYNTHESIS CLUSTER-SPECIFIC TRANSCRIPTION REGULATOR ATNN-RELATED"/>
    <property type="match status" value="1"/>
</dbReference>
<gene>
    <name evidence="8" type="ORF">LY89DRAFT_726192</name>
</gene>
<keyword evidence="6" id="KW-0539">Nucleus</keyword>
<dbReference type="Pfam" id="PF11951">
    <property type="entry name" value="Fungal_trans_2"/>
    <property type="match status" value="1"/>
</dbReference>
<dbReference type="PANTHER" id="PTHR36206:SF4">
    <property type="entry name" value="HYPOTHETICAL CONSERVED PROTEIN (EUROFUNG)-RELATED"/>
    <property type="match status" value="1"/>
</dbReference>
<dbReference type="OrthoDB" id="3172332at2759"/>
<dbReference type="GO" id="GO:0003677">
    <property type="term" value="F:DNA binding"/>
    <property type="evidence" value="ECO:0007669"/>
    <property type="project" value="UniProtKB-KW"/>
</dbReference>
<proteinExistence type="predicted"/>
<dbReference type="GO" id="GO:0000981">
    <property type="term" value="F:DNA-binding transcription factor activity, RNA polymerase II-specific"/>
    <property type="evidence" value="ECO:0007669"/>
    <property type="project" value="InterPro"/>
</dbReference>
<evidence type="ECO:0000256" key="1">
    <source>
        <dbReference type="ARBA" id="ARBA00022723"/>
    </source>
</evidence>
<organism evidence="8 9">
    <name type="scientific">Mollisia scopiformis</name>
    <name type="common">Conifer needle endophyte fungus</name>
    <name type="synonym">Phialocephala scopiformis</name>
    <dbReference type="NCBI Taxonomy" id="149040"/>
    <lineage>
        <taxon>Eukaryota</taxon>
        <taxon>Fungi</taxon>
        <taxon>Dikarya</taxon>
        <taxon>Ascomycota</taxon>
        <taxon>Pezizomycotina</taxon>
        <taxon>Leotiomycetes</taxon>
        <taxon>Helotiales</taxon>
        <taxon>Mollisiaceae</taxon>
        <taxon>Mollisia</taxon>
    </lineage>
</organism>
<keyword evidence="2" id="KW-0862">Zinc</keyword>
<evidence type="ECO:0000256" key="2">
    <source>
        <dbReference type="ARBA" id="ARBA00022833"/>
    </source>
</evidence>
<dbReference type="PROSITE" id="PS50048">
    <property type="entry name" value="ZN2_CY6_FUNGAL_2"/>
    <property type="match status" value="1"/>
</dbReference>
<dbReference type="InterPro" id="IPR036864">
    <property type="entry name" value="Zn2-C6_fun-type_DNA-bd_sf"/>
</dbReference>
<name>A0A132B3E2_MOLSC</name>
<protein>
    <recommendedName>
        <fullName evidence="7">Zn(2)-C6 fungal-type domain-containing protein</fullName>
    </recommendedName>
</protein>
<dbReference type="InParanoid" id="A0A132B3E2"/>
<evidence type="ECO:0000313" key="8">
    <source>
        <dbReference type="EMBL" id="KUJ06773.1"/>
    </source>
</evidence>
<evidence type="ECO:0000256" key="3">
    <source>
        <dbReference type="ARBA" id="ARBA00023015"/>
    </source>
</evidence>
<evidence type="ECO:0000256" key="6">
    <source>
        <dbReference type="ARBA" id="ARBA00023242"/>
    </source>
</evidence>
<dbReference type="SUPFAM" id="SSF57701">
    <property type="entry name" value="Zn2/Cys6 DNA-binding domain"/>
    <property type="match status" value="1"/>
</dbReference>
<sequence>MAEPPKRGRASKPKTRSGCRTCKLRRVKCDETRPFCLRCTKSGWDCEGFQVFPKRTVPSQPLLPKSPVHIAPKRVIPKRLESTDILLIEPSSHPRFHIQEERRYFNVFQTKTAPELTGFFESKIWNRLILRSCHDELYAWHAVVAIGALHRTLELSNDPNQDAKAIKTHHTFALKQYGTALQYMRQVAQREMSEYRLRDTLISCLLTTCFESYIGNQEDALTQAQAGIDVLIHWSFNCATEDSCHKEDDMVSARQVSRRSKFIDDDLLGAFTRLDFQVMQFRGDSVKNRPLSTSYPAIPTKFESVTESRFFWDLIVRRVQQWHIVQHAAATEQISTLDFGENNTSENFKDPEFADRIERELEAYEEVTALWYDAFLPLFEESRKAPGSKMFIGANMMMVRYLPSRFAISRKAETSDTYADTYLDDYRTVVRLVREVLEDFSEVPTGQAVFGMDVNLVLSLFLVGTRCREPGVRREAIALLLKHPRREGLWDSLMAARVAGWLMEKEEEGMVDGRVPETARLRIVKNDFVLKERKAVLRCSKLVEGHEERVVLPDVTLTW</sequence>
<dbReference type="InterPro" id="IPR001138">
    <property type="entry name" value="Zn2Cys6_DnaBD"/>
</dbReference>
<keyword evidence="9" id="KW-1185">Reference proteome</keyword>
<evidence type="ECO:0000256" key="4">
    <source>
        <dbReference type="ARBA" id="ARBA00023125"/>
    </source>
</evidence>
<evidence type="ECO:0000313" key="9">
    <source>
        <dbReference type="Proteomes" id="UP000070700"/>
    </source>
</evidence>
<dbReference type="Gene3D" id="4.10.240.10">
    <property type="entry name" value="Zn(2)-C6 fungal-type DNA-binding domain"/>
    <property type="match status" value="1"/>
</dbReference>
<dbReference type="AlphaFoldDB" id="A0A132B3E2"/>
<feature type="domain" description="Zn(2)-C6 fungal-type" evidence="7">
    <location>
        <begin position="18"/>
        <end position="46"/>
    </location>
</feature>
<dbReference type="GO" id="GO:0008270">
    <property type="term" value="F:zinc ion binding"/>
    <property type="evidence" value="ECO:0007669"/>
    <property type="project" value="InterPro"/>
</dbReference>